<dbReference type="Proteomes" id="UP000033514">
    <property type="component" value="Unassembled WGS sequence"/>
</dbReference>
<reference evidence="2 3" key="1">
    <citation type="submission" date="2015-03" db="EMBL/GenBank/DDBJ databases">
        <authorList>
            <person name="Hassan Y.I."/>
            <person name="Lepp D."/>
            <person name="Zhou T."/>
        </authorList>
    </citation>
    <scope>NUCLEOTIDE SEQUENCE [LARGE SCALE GENOMIC DNA]</scope>
    <source>
        <strain evidence="2 3">GH2-10</strain>
    </source>
</reference>
<proteinExistence type="predicted"/>
<comment type="caution">
    <text evidence="2">The sequence shown here is derived from an EMBL/GenBank/DDBJ whole genome shotgun (WGS) entry which is preliminary data.</text>
</comment>
<evidence type="ECO:0000259" key="1">
    <source>
        <dbReference type="Pfam" id="PF03551"/>
    </source>
</evidence>
<evidence type="ECO:0000313" key="2">
    <source>
        <dbReference type="EMBL" id="KKB81234.1"/>
    </source>
</evidence>
<dbReference type="AlphaFoldDB" id="A0A0F5LGB2"/>
<dbReference type="EMBL" id="LAJG01000005">
    <property type="protein sequence ID" value="KKB81234.1"/>
    <property type="molecule type" value="Genomic_DNA"/>
</dbReference>
<gene>
    <name evidence="2" type="ORF">VW35_03665</name>
</gene>
<dbReference type="InterPro" id="IPR005149">
    <property type="entry name" value="Tscrpt_reg_PadR_N"/>
</dbReference>
<dbReference type="STRING" id="361041.VW35_03665"/>
<feature type="domain" description="Transcription regulator PadR N-terminal" evidence="1">
    <location>
        <begin position="8"/>
        <end position="82"/>
    </location>
</feature>
<dbReference type="InterPro" id="IPR036388">
    <property type="entry name" value="WH-like_DNA-bd_sf"/>
</dbReference>
<dbReference type="Pfam" id="PF03551">
    <property type="entry name" value="PadR"/>
    <property type="match status" value="1"/>
</dbReference>
<name>A0A0F5LGB2_9HYPH</name>
<dbReference type="InterPro" id="IPR036390">
    <property type="entry name" value="WH_DNA-bd_sf"/>
</dbReference>
<dbReference type="PANTHER" id="PTHR43252">
    <property type="entry name" value="TRANSCRIPTIONAL REGULATOR YQJI"/>
    <property type="match status" value="1"/>
</dbReference>
<dbReference type="RefSeq" id="WP_046141580.1">
    <property type="nucleotide sequence ID" value="NZ_LAJG01000005.1"/>
</dbReference>
<accession>A0A0F5LGB2</accession>
<dbReference type="OrthoDB" id="3186544at2"/>
<dbReference type="Gene3D" id="1.10.10.10">
    <property type="entry name" value="Winged helix-like DNA-binding domain superfamily/Winged helix DNA-binding domain"/>
    <property type="match status" value="1"/>
</dbReference>
<protein>
    <recommendedName>
        <fullName evidence="1">Transcription regulator PadR N-terminal domain-containing protein</fullName>
    </recommendedName>
</protein>
<keyword evidence="3" id="KW-1185">Reference proteome</keyword>
<evidence type="ECO:0000313" key="3">
    <source>
        <dbReference type="Proteomes" id="UP000033514"/>
    </source>
</evidence>
<dbReference type="PANTHER" id="PTHR43252:SF6">
    <property type="entry name" value="NEGATIVE TRANSCRIPTION REGULATOR PADR"/>
    <property type="match status" value="1"/>
</dbReference>
<sequence length="182" mass="20400">MNVRTLCLSVLYEGEATGYDIRRMASEGEFAYFTEASFGSIYPALAKLEEDGLVTSRTVPQEGKPARKVYSITEAGREAFAEDLSGPIGEDVFRSPFLLLARFVSILPQNLVAQRAEEHIERIAKDRQRLEQGQADGKCSPADCWVINYGRAVLDVAENYLRTHMHELINLSRAEQRKDAAE</sequence>
<dbReference type="SUPFAM" id="SSF46785">
    <property type="entry name" value="Winged helix' DNA-binding domain"/>
    <property type="match status" value="1"/>
</dbReference>
<dbReference type="PATRIC" id="fig|361041.3.peg.4134"/>
<organism evidence="2 3">
    <name type="scientific">Devosia soli</name>
    <dbReference type="NCBI Taxonomy" id="361041"/>
    <lineage>
        <taxon>Bacteria</taxon>
        <taxon>Pseudomonadati</taxon>
        <taxon>Pseudomonadota</taxon>
        <taxon>Alphaproteobacteria</taxon>
        <taxon>Hyphomicrobiales</taxon>
        <taxon>Devosiaceae</taxon>
        <taxon>Devosia</taxon>
    </lineage>
</organism>